<dbReference type="InterPro" id="IPR011539">
    <property type="entry name" value="RHD_DNA_bind_dom"/>
</dbReference>
<dbReference type="GO" id="GO:0006954">
    <property type="term" value="P:inflammatory response"/>
    <property type="evidence" value="ECO:0007669"/>
    <property type="project" value="TreeGrafter"/>
</dbReference>
<dbReference type="GO" id="GO:0005737">
    <property type="term" value="C:cytoplasm"/>
    <property type="evidence" value="ECO:0007669"/>
    <property type="project" value="InterPro"/>
</dbReference>
<feature type="region of interest" description="Disordered" evidence="2">
    <location>
        <begin position="37"/>
        <end position="57"/>
    </location>
</feature>
<dbReference type="GO" id="GO:0045944">
    <property type="term" value="P:positive regulation of transcription by RNA polymerase II"/>
    <property type="evidence" value="ECO:0007669"/>
    <property type="project" value="TreeGrafter"/>
</dbReference>
<keyword evidence="1" id="KW-0597">Phosphoprotein</keyword>
<dbReference type="GeneTree" id="ENSGT00940000159867"/>
<sequence length="613" mass="67343">MDGIYGWEQPPLNQGNPFIEIIEQPKQRGMRFRYKCEGRSAGSTPGEKSNDTTKTHPAIKVHNYNGPLRVRVSLVTKNPPHKPHPHELVGKDCKHGYYEADLQERRVHSFQNLGIQCVKKKDVAEAVSCRLQTQNNPFNIPEANMWEEFDLNAVRLCFQASITLPTGELCPLEPVVSQPIYDNRAPNTAELKICRVNRNSGSCIGGDEIFLLCDKVQKEDIEVRFFQGSWEGKGTFSQADVHRQVAIVFCTPPYCDTNLTEPIRVKMQLRRPSDREVSEPMDFQFLPSDPDEYRLMEKRKRTEGMLQNLKLGSLMSGTMPAETRPFNIARRTVTAKPAASQPVMNPVVPPSAFSVKPQPYYNGPQPGKLFQTQPKAEASSTAAETWKFLNSLTLDSQPKATPVASFTTNPQASAATAASSQAFSTVNLLDFNGFAFHNFACPQEPVSAAPTPEPTSTFGVQGSQFKVDEELPEFPSFSEAQAPGTLDSINIEEFQAMLGQSCLAGEGPKSSEASAPQAPCHLPSTNTVANNAAQNQADPANHHTGCGGSTWMNYPNSIVSLLQNEGMMDSSPGNASQPAALDDLDVLSSMDEDRLMSILNSGNQYSFVPGHQT</sequence>
<evidence type="ECO:0000313" key="5">
    <source>
        <dbReference type="Proteomes" id="UP000694557"/>
    </source>
</evidence>
<dbReference type="PANTHER" id="PTHR24169:SF1">
    <property type="entry name" value="TRANSCRIPTION FACTOR P65"/>
    <property type="match status" value="1"/>
</dbReference>
<dbReference type="Gene3D" id="2.60.40.10">
    <property type="entry name" value="Immunoglobulins"/>
    <property type="match status" value="1"/>
</dbReference>
<dbReference type="InterPro" id="IPR013783">
    <property type="entry name" value="Ig-like_fold"/>
</dbReference>
<dbReference type="PANTHER" id="PTHR24169">
    <property type="entry name" value="NUCLEAR FACTOR NF-KAPPA-B PROTEIN"/>
    <property type="match status" value="1"/>
</dbReference>
<dbReference type="InterPro" id="IPR014756">
    <property type="entry name" value="Ig_E-set"/>
</dbReference>
<dbReference type="GO" id="GO:0045087">
    <property type="term" value="P:innate immune response"/>
    <property type="evidence" value="ECO:0007669"/>
    <property type="project" value="TreeGrafter"/>
</dbReference>
<dbReference type="RefSeq" id="XP_020359925.1">
    <property type="nucleotide sequence ID" value="XM_020504336.2"/>
</dbReference>
<dbReference type="Proteomes" id="UP000694557">
    <property type="component" value="Unassembled WGS sequence"/>
</dbReference>
<dbReference type="InterPro" id="IPR000451">
    <property type="entry name" value="NFkB/Dor"/>
</dbReference>
<feature type="region of interest" description="Disordered" evidence="2">
    <location>
        <begin position="505"/>
        <end position="526"/>
    </location>
</feature>
<dbReference type="Ensembl" id="ENSOKIT00005072463.1">
    <property type="protein sequence ID" value="ENSOKIP00005068134.1"/>
    <property type="gene ID" value="ENSOKIG00005029154.1"/>
</dbReference>
<dbReference type="PROSITE" id="PS01204">
    <property type="entry name" value="REL_1"/>
    <property type="match status" value="1"/>
</dbReference>
<dbReference type="SUPFAM" id="SSF81296">
    <property type="entry name" value="E set domains"/>
    <property type="match status" value="1"/>
</dbReference>
<dbReference type="GO" id="GO:0007249">
    <property type="term" value="P:canonical NF-kappaB signal transduction"/>
    <property type="evidence" value="ECO:0007669"/>
    <property type="project" value="TreeGrafter"/>
</dbReference>
<dbReference type="SMART" id="SM00429">
    <property type="entry name" value="IPT"/>
    <property type="match status" value="1"/>
</dbReference>
<evidence type="ECO:0000256" key="1">
    <source>
        <dbReference type="ARBA" id="ARBA00022553"/>
    </source>
</evidence>
<dbReference type="InterPro" id="IPR033926">
    <property type="entry name" value="IPT_NFkappaB"/>
</dbReference>
<feature type="domain" description="RHD" evidence="3">
    <location>
        <begin position="14"/>
        <end position="187"/>
    </location>
</feature>
<dbReference type="PROSITE" id="PS50254">
    <property type="entry name" value="REL_2"/>
    <property type="match status" value="1"/>
</dbReference>
<dbReference type="InterPro" id="IPR037059">
    <property type="entry name" value="RHD_DNA_bind_dom_sf"/>
</dbReference>
<reference evidence="4" key="2">
    <citation type="submission" date="2025-09" db="UniProtKB">
        <authorList>
            <consortium name="Ensembl"/>
        </authorList>
    </citation>
    <scope>IDENTIFICATION</scope>
</reference>
<gene>
    <name evidence="4" type="primary">LOC109906578</name>
</gene>
<dbReference type="GO" id="GO:0033554">
    <property type="term" value="P:cellular response to stress"/>
    <property type="evidence" value="ECO:0007669"/>
    <property type="project" value="TreeGrafter"/>
</dbReference>
<dbReference type="GO" id="GO:0000978">
    <property type="term" value="F:RNA polymerase II cis-regulatory region sequence-specific DNA binding"/>
    <property type="evidence" value="ECO:0007669"/>
    <property type="project" value="TreeGrafter"/>
</dbReference>
<dbReference type="InterPro" id="IPR008967">
    <property type="entry name" value="p53-like_TF_DNA-bd_sf"/>
</dbReference>
<name>A0A8C7IAT4_ONCKI</name>
<dbReference type="KEGG" id="oki:109906578"/>
<evidence type="ECO:0000313" key="4">
    <source>
        <dbReference type="Ensembl" id="ENSOKIP00005068134.1"/>
    </source>
</evidence>
<dbReference type="Pfam" id="PF16179">
    <property type="entry name" value="RHD_dimer"/>
    <property type="match status" value="1"/>
</dbReference>
<dbReference type="InterPro" id="IPR002909">
    <property type="entry name" value="IPT_dom"/>
</dbReference>
<dbReference type="GeneID" id="109906578"/>
<keyword evidence="5" id="KW-1185">Reference proteome</keyword>
<dbReference type="InterPro" id="IPR032397">
    <property type="entry name" value="RHD_dimer"/>
</dbReference>
<dbReference type="GO" id="GO:0005634">
    <property type="term" value="C:nucleus"/>
    <property type="evidence" value="ECO:0007669"/>
    <property type="project" value="TreeGrafter"/>
</dbReference>
<dbReference type="GO" id="GO:0038061">
    <property type="term" value="P:non-canonical NF-kappaB signal transduction"/>
    <property type="evidence" value="ECO:0007669"/>
    <property type="project" value="TreeGrafter"/>
</dbReference>
<evidence type="ECO:0000259" key="3">
    <source>
        <dbReference type="PROSITE" id="PS50254"/>
    </source>
</evidence>
<dbReference type="SUPFAM" id="SSF49417">
    <property type="entry name" value="p53-like transcription factors"/>
    <property type="match status" value="1"/>
</dbReference>
<protein>
    <submittedName>
        <fullName evidence="4">V-rel avian reticuloendotheliosis viral oncogene homolog A</fullName>
    </submittedName>
</protein>
<proteinExistence type="predicted"/>
<dbReference type="PRINTS" id="PR00057">
    <property type="entry name" value="NFKBTNSCPFCT"/>
</dbReference>
<reference evidence="4" key="1">
    <citation type="submission" date="2025-08" db="UniProtKB">
        <authorList>
            <consortium name="Ensembl"/>
        </authorList>
    </citation>
    <scope>IDENTIFICATION</scope>
</reference>
<dbReference type="FunFam" id="2.60.40.340:FF:000003">
    <property type="entry name" value="NFkB p65 transcription factor"/>
    <property type="match status" value="1"/>
</dbReference>
<dbReference type="GO" id="GO:0007399">
    <property type="term" value="P:nervous system development"/>
    <property type="evidence" value="ECO:0007669"/>
    <property type="project" value="UniProtKB-ARBA"/>
</dbReference>
<dbReference type="Pfam" id="PF00554">
    <property type="entry name" value="RHD_DNA_bind"/>
    <property type="match status" value="1"/>
</dbReference>
<dbReference type="InterPro" id="IPR030492">
    <property type="entry name" value="RHD_CS"/>
</dbReference>
<dbReference type="AlphaFoldDB" id="A0A8C7IAT4"/>
<dbReference type="FunFam" id="2.60.40.10:FF:000046">
    <property type="entry name" value="Nuclear factor NF-kappa-B p105 subunit"/>
    <property type="match status" value="1"/>
</dbReference>
<organism evidence="4 5">
    <name type="scientific">Oncorhynchus kisutch</name>
    <name type="common">Coho salmon</name>
    <name type="synonym">Salmo kisutch</name>
    <dbReference type="NCBI Taxonomy" id="8019"/>
    <lineage>
        <taxon>Eukaryota</taxon>
        <taxon>Metazoa</taxon>
        <taxon>Chordata</taxon>
        <taxon>Craniata</taxon>
        <taxon>Vertebrata</taxon>
        <taxon>Euteleostomi</taxon>
        <taxon>Actinopterygii</taxon>
        <taxon>Neopterygii</taxon>
        <taxon>Teleostei</taxon>
        <taxon>Protacanthopterygii</taxon>
        <taxon>Salmoniformes</taxon>
        <taxon>Salmonidae</taxon>
        <taxon>Salmoninae</taxon>
        <taxon>Oncorhynchus</taxon>
    </lineage>
</organism>
<dbReference type="Gene3D" id="2.60.40.340">
    <property type="entry name" value="Rel homology domain (RHD), DNA-binding domain"/>
    <property type="match status" value="1"/>
</dbReference>
<evidence type="ECO:0000256" key="2">
    <source>
        <dbReference type="SAM" id="MobiDB-lite"/>
    </source>
</evidence>
<accession>A0A8C7IAT4</accession>
<dbReference type="GO" id="GO:0034097">
    <property type="term" value="P:response to cytokine"/>
    <property type="evidence" value="ECO:0007669"/>
    <property type="project" value="TreeGrafter"/>
</dbReference>
<dbReference type="CDD" id="cd01177">
    <property type="entry name" value="IPT_NFkappaB"/>
    <property type="match status" value="1"/>
</dbReference>
<dbReference type="GO" id="GO:0000981">
    <property type="term" value="F:DNA-binding transcription factor activity, RNA polymerase II-specific"/>
    <property type="evidence" value="ECO:0007669"/>
    <property type="project" value="TreeGrafter"/>
</dbReference>